<dbReference type="EMBL" id="UYWY01023631">
    <property type="protein sequence ID" value="VDM47799.1"/>
    <property type="molecule type" value="Genomic_DNA"/>
</dbReference>
<dbReference type="AlphaFoldDB" id="A0A183V6V8"/>
<evidence type="ECO:0000256" key="1">
    <source>
        <dbReference type="SAM" id="MobiDB-lite"/>
    </source>
</evidence>
<feature type="compositionally biased region" description="Basic and acidic residues" evidence="1">
    <location>
        <begin position="7"/>
        <end position="19"/>
    </location>
</feature>
<dbReference type="WBParaSite" id="TCNE_0001647901-mRNA-1">
    <property type="protein sequence ID" value="TCNE_0001647901-mRNA-1"/>
    <property type="gene ID" value="TCNE_0001647901"/>
</dbReference>
<organism evidence="3 4">
    <name type="scientific">Toxocara canis</name>
    <name type="common">Canine roundworm</name>
    <dbReference type="NCBI Taxonomy" id="6265"/>
    <lineage>
        <taxon>Eukaryota</taxon>
        <taxon>Metazoa</taxon>
        <taxon>Ecdysozoa</taxon>
        <taxon>Nematoda</taxon>
        <taxon>Chromadorea</taxon>
        <taxon>Rhabditida</taxon>
        <taxon>Spirurina</taxon>
        <taxon>Ascaridomorpha</taxon>
        <taxon>Ascaridoidea</taxon>
        <taxon>Toxocaridae</taxon>
        <taxon>Toxocara</taxon>
    </lineage>
</organism>
<evidence type="ECO:0000313" key="4">
    <source>
        <dbReference type="WBParaSite" id="TCNE_0001647901-mRNA-1"/>
    </source>
</evidence>
<dbReference type="Proteomes" id="UP000050794">
    <property type="component" value="Unassembled WGS sequence"/>
</dbReference>
<proteinExistence type="predicted"/>
<name>A0A183V6V8_TOXCA</name>
<evidence type="ECO:0000313" key="3">
    <source>
        <dbReference type="Proteomes" id="UP000050794"/>
    </source>
</evidence>
<protein>
    <submittedName>
        <fullName evidence="2 4">Uncharacterized protein</fullName>
    </submittedName>
</protein>
<reference evidence="2 3" key="2">
    <citation type="submission" date="2018-11" db="EMBL/GenBank/DDBJ databases">
        <authorList>
            <consortium name="Pathogen Informatics"/>
        </authorList>
    </citation>
    <scope>NUCLEOTIDE SEQUENCE [LARGE SCALE GENOMIC DNA]</scope>
</reference>
<accession>A0A183V6V8</accession>
<evidence type="ECO:0000313" key="2">
    <source>
        <dbReference type="EMBL" id="VDM47799.1"/>
    </source>
</evidence>
<feature type="region of interest" description="Disordered" evidence="1">
    <location>
        <begin position="1"/>
        <end position="68"/>
    </location>
</feature>
<sequence>MACPNDGRWEEGGGERGQAEEDDNGKEEGPDFGRKFNPRQLVYTLSTEVCKAPHSNRDDEQEHTTLLN</sequence>
<feature type="compositionally biased region" description="Basic and acidic residues" evidence="1">
    <location>
        <begin position="55"/>
        <end position="68"/>
    </location>
</feature>
<gene>
    <name evidence="2" type="ORF">TCNE_LOCUS16478</name>
</gene>
<keyword evidence="3" id="KW-1185">Reference proteome</keyword>
<reference evidence="4" key="1">
    <citation type="submission" date="2016-06" db="UniProtKB">
        <authorList>
            <consortium name="WormBaseParasite"/>
        </authorList>
    </citation>
    <scope>IDENTIFICATION</scope>
</reference>